<name>A0A2G8L723_STIJA</name>
<keyword evidence="5" id="KW-0539">Nucleus</keyword>
<evidence type="ECO:0000256" key="2">
    <source>
        <dbReference type="ARBA" id="ARBA00023015"/>
    </source>
</evidence>
<dbReference type="Pfam" id="PF03615">
    <property type="entry name" value="GCM"/>
    <property type="match status" value="1"/>
</dbReference>
<dbReference type="SUPFAM" id="SSF90073">
    <property type="entry name" value="GCM domain"/>
    <property type="match status" value="1"/>
</dbReference>
<sequence>MEGWNRIEAIYKRKERLFPMRPNNKDVVNVTERNKCISVCDMDDLFAGAFHPSTSSLVSTAAVVAGVPMKPEGAAAGGTTDGTISFNNESTRWQDKGRTGRSSRGEKDEIKKFKKMKIDKYDEFQEWVDGDATFRYRPKDLDARKHLSGWAMRNTNNHNKKVLKKSCLGELVTVRPATSDRARRKQMEKSCPRPGCDGKLYHVACSGKNGYPVTHFWRVTDVVILFQSKGTHDHPRPDVVKTTSMAKMALLEYHRSHRHERPKEICRKVNAPVTTTTEQQSLSVTLQGVHLHKSFNRVDRVARQLREVQSGISKDDKEASATYPNMGRSYSLRSHVRGLFTSPQKASEAEQYGPQVQPYNGRHYGNYYPHQSHLETWSPYASPHEFTYSSYAPADHINALHANSYVGYAAAAAAGHPEFSQYEQMKIDYAAACGSNYLPGLTPVHEPYTTDTSAIANNPLDLVVSRNDIVASTTQPIALTTTMSNSYSHQDSGHLNNNTLLTPVSSIMTESHATEASPGRVENNISVISPATAATAPMEQSHPTNPLKRPSPPELQPLRAESKHLCPTKDNDVTTPSKKIKLKEHTPSINIDLTSFSDIFDIGAGLGEEGLAGRPKSPVYQNLSPVPETAPSVQYEKEPSETKPAKRPTHTHQHTSGDNADSRKHYKPSEPMLSPISSLKTVVTKPHDSPVFAQLSTHHQTTSSSNHEEVETNNYLDKLVSMYLSKDADKPISHLKNEFHVYTEKNGTTQLHSKALASYRQEQGHYSAHEFFRAASQYESWCNDRRTHGFRSPTGSASENAYPETGLNYDYHSSDHYSTDALSEQARYLYNGSGFTSPKYSRHQFLQNFGATVDK</sequence>
<dbReference type="PANTHER" id="PTHR12414:SF8">
    <property type="entry name" value="TRANSCRIPTION FACTOR GLIAL CELLS MISSING-RELATED"/>
    <property type="match status" value="1"/>
</dbReference>
<comment type="caution">
    <text evidence="8">The sequence shown here is derived from an EMBL/GenBank/DDBJ whole genome shotgun (WGS) entry which is preliminary data.</text>
</comment>
<dbReference type="GO" id="GO:0042063">
    <property type="term" value="P:gliogenesis"/>
    <property type="evidence" value="ECO:0007669"/>
    <property type="project" value="TreeGrafter"/>
</dbReference>
<keyword evidence="4" id="KW-0804">Transcription</keyword>
<dbReference type="PANTHER" id="PTHR12414">
    <property type="entry name" value="GLIAL CELLS MISSING RELATED/GLIDE"/>
    <property type="match status" value="1"/>
</dbReference>
<feature type="compositionally biased region" description="Basic and acidic residues" evidence="6">
    <location>
        <begin position="560"/>
        <end position="572"/>
    </location>
</feature>
<keyword evidence="2" id="KW-0805">Transcription regulation</keyword>
<reference evidence="8 9" key="1">
    <citation type="journal article" date="2017" name="PLoS Biol.">
        <title>The sea cucumber genome provides insights into morphological evolution and visceral regeneration.</title>
        <authorList>
            <person name="Zhang X."/>
            <person name="Sun L."/>
            <person name="Yuan J."/>
            <person name="Sun Y."/>
            <person name="Gao Y."/>
            <person name="Zhang L."/>
            <person name="Li S."/>
            <person name="Dai H."/>
            <person name="Hamel J.F."/>
            <person name="Liu C."/>
            <person name="Yu Y."/>
            <person name="Liu S."/>
            <person name="Lin W."/>
            <person name="Guo K."/>
            <person name="Jin S."/>
            <person name="Xu P."/>
            <person name="Storey K.B."/>
            <person name="Huan P."/>
            <person name="Zhang T."/>
            <person name="Zhou Y."/>
            <person name="Zhang J."/>
            <person name="Lin C."/>
            <person name="Li X."/>
            <person name="Xing L."/>
            <person name="Huo D."/>
            <person name="Sun M."/>
            <person name="Wang L."/>
            <person name="Mercier A."/>
            <person name="Li F."/>
            <person name="Yang H."/>
            <person name="Xiang J."/>
        </authorList>
    </citation>
    <scope>NUCLEOTIDE SEQUENCE [LARGE SCALE GENOMIC DNA]</scope>
    <source>
        <strain evidence="8">Shaxun</strain>
        <tissue evidence="8">Muscle</tissue>
    </source>
</reference>
<evidence type="ECO:0000256" key="1">
    <source>
        <dbReference type="ARBA" id="ARBA00022473"/>
    </source>
</evidence>
<organism evidence="8 9">
    <name type="scientific">Stichopus japonicus</name>
    <name type="common">Sea cucumber</name>
    <dbReference type="NCBI Taxonomy" id="307972"/>
    <lineage>
        <taxon>Eukaryota</taxon>
        <taxon>Metazoa</taxon>
        <taxon>Echinodermata</taxon>
        <taxon>Eleutherozoa</taxon>
        <taxon>Echinozoa</taxon>
        <taxon>Holothuroidea</taxon>
        <taxon>Aspidochirotacea</taxon>
        <taxon>Aspidochirotida</taxon>
        <taxon>Stichopodidae</taxon>
        <taxon>Apostichopus</taxon>
    </lineage>
</organism>
<dbReference type="InterPro" id="IPR043020">
    <property type="entry name" value="GCM_large"/>
</dbReference>
<proteinExistence type="predicted"/>
<dbReference type="GO" id="GO:0005634">
    <property type="term" value="C:nucleus"/>
    <property type="evidence" value="ECO:0007669"/>
    <property type="project" value="TreeGrafter"/>
</dbReference>
<gene>
    <name evidence="8" type="ORF">BSL78_07123</name>
</gene>
<dbReference type="Proteomes" id="UP000230750">
    <property type="component" value="Unassembled WGS sequence"/>
</dbReference>
<dbReference type="AlphaFoldDB" id="A0A2G8L723"/>
<feature type="region of interest" description="Disordered" evidence="6">
    <location>
        <begin position="535"/>
        <end position="579"/>
    </location>
</feature>
<feature type="domain" description="GCM" evidence="7">
    <location>
        <begin position="105"/>
        <end position="250"/>
    </location>
</feature>
<dbReference type="InterPro" id="IPR039791">
    <property type="entry name" value="GCM"/>
</dbReference>
<evidence type="ECO:0000259" key="7">
    <source>
        <dbReference type="PROSITE" id="PS50807"/>
    </source>
</evidence>
<feature type="compositionally biased region" description="Basic and acidic residues" evidence="6">
    <location>
        <begin position="92"/>
        <end position="107"/>
    </location>
</feature>
<dbReference type="InterPro" id="IPR036115">
    <property type="entry name" value="GCM_dom_sf"/>
</dbReference>
<dbReference type="Gene3D" id="2.20.25.670">
    <property type="entry name" value="GCM domain, large subdomain"/>
    <property type="match status" value="1"/>
</dbReference>
<evidence type="ECO:0000313" key="8">
    <source>
        <dbReference type="EMBL" id="PIK55975.1"/>
    </source>
</evidence>
<evidence type="ECO:0000256" key="5">
    <source>
        <dbReference type="ARBA" id="ARBA00023242"/>
    </source>
</evidence>
<dbReference type="InterPro" id="IPR003902">
    <property type="entry name" value="Tscrpt_reg_GCM"/>
</dbReference>
<dbReference type="OrthoDB" id="6241117at2759"/>
<feature type="compositionally biased region" description="Basic and acidic residues" evidence="6">
    <location>
        <begin position="635"/>
        <end position="644"/>
    </location>
</feature>
<keyword evidence="1" id="KW-0217">Developmental protein</keyword>
<dbReference type="EMBL" id="MRZV01000193">
    <property type="protein sequence ID" value="PIK55975.1"/>
    <property type="molecule type" value="Genomic_DNA"/>
</dbReference>
<evidence type="ECO:0000256" key="3">
    <source>
        <dbReference type="ARBA" id="ARBA00023125"/>
    </source>
</evidence>
<dbReference type="STRING" id="307972.A0A2G8L723"/>
<dbReference type="InterPro" id="IPR043021">
    <property type="entry name" value="GCM_small"/>
</dbReference>
<accession>A0A2G8L723</accession>
<dbReference type="Gene3D" id="3.30.70.3530">
    <property type="entry name" value="GCM motif"/>
    <property type="match status" value="1"/>
</dbReference>
<feature type="region of interest" description="Disordered" evidence="6">
    <location>
        <begin position="616"/>
        <end position="673"/>
    </location>
</feature>
<feature type="region of interest" description="Disordered" evidence="6">
    <location>
        <begin position="75"/>
        <end position="107"/>
    </location>
</feature>
<evidence type="ECO:0000256" key="6">
    <source>
        <dbReference type="SAM" id="MobiDB-lite"/>
    </source>
</evidence>
<keyword evidence="3" id="KW-0238">DNA-binding</keyword>
<dbReference type="GO" id="GO:0000978">
    <property type="term" value="F:RNA polymerase II cis-regulatory region sequence-specific DNA binding"/>
    <property type="evidence" value="ECO:0007669"/>
    <property type="project" value="TreeGrafter"/>
</dbReference>
<evidence type="ECO:0000256" key="4">
    <source>
        <dbReference type="ARBA" id="ARBA00023163"/>
    </source>
</evidence>
<dbReference type="GO" id="GO:0001228">
    <property type="term" value="F:DNA-binding transcription activator activity, RNA polymerase II-specific"/>
    <property type="evidence" value="ECO:0007669"/>
    <property type="project" value="InterPro"/>
</dbReference>
<evidence type="ECO:0000313" key="9">
    <source>
        <dbReference type="Proteomes" id="UP000230750"/>
    </source>
</evidence>
<protein>
    <recommendedName>
        <fullName evidence="7">GCM domain-containing protein</fullName>
    </recommendedName>
</protein>
<dbReference type="PROSITE" id="PS50807">
    <property type="entry name" value="GCM"/>
    <property type="match status" value="1"/>
</dbReference>
<keyword evidence="9" id="KW-1185">Reference proteome</keyword>